<protein>
    <submittedName>
        <fullName evidence="1">Uncharacterized protein</fullName>
    </submittedName>
</protein>
<comment type="caution">
    <text evidence="1">The sequence shown here is derived from an EMBL/GenBank/DDBJ whole genome shotgun (WGS) entry which is preliminary data.</text>
</comment>
<evidence type="ECO:0000313" key="1">
    <source>
        <dbReference type="EMBL" id="TMV09011.1"/>
    </source>
</evidence>
<sequence length="304" mass="34543">MEAGRRRLNGEGNLPISHNRIVFDLNKTPSSLAGFQEALAEEYEAHRHQACLVSSEMFFTADMERLAKVFSGIPAKEIRVVFYCRRYSDFFEADYKQRAKNGRITGGATKFVRDRLEQIERSPEGHNYSGRVEQIRMAFPEAAIEPQIYDRALLKNGNVIDDFFEKMGLEVPDGASTDMPANPSLSRVASEAFGIVTRAMGKRESRRLRRLSAKDPVMLRRHDVLESSERTWLDGYLAGTDDGFLREFFPDRKTLFEPPQLTEDELTFQRDTAGEVEALQKATEIVFRMALSFNVSGRGIAGRK</sequence>
<dbReference type="Proteomes" id="UP001193035">
    <property type="component" value="Unassembled WGS sequence"/>
</dbReference>
<proteinExistence type="predicted"/>
<name>A0ABY2X197_9RHOB</name>
<evidence type="ECO:0000313" key="2">
    <source>
        <dbReference type="Proteomes" id="UP001193035"/>
    </source>
</evidence>
<keyword evidence="2" id="KW-1185">Reference proteome</keyword>
<dbReference type="EMBL" id="VCPD01000002">
    <property type="protein sequence ID" value="TMV09011.1"/>
    <property type="molecule type" value="Genomic_DNA"/>
</dbReference>
<gene>
    <name evidence="1" type="ORF">FGK63_07780</name>
</gene>
<organism evidence="1 2">
    <name type="scientific">Ruegeria sediminis</name>
    <dbReference type="NCBI Taxonomy" id="2583820"/>
    <lineage>
        <taxon>Bacteria</taxon>
        <taxon>Pseudomonadati</taxon>
        <taxon>Pseudomonadota</taxon>
        <taxon>Alphaproteobacteria</taxon>
        <taxon>Rhodobacterales</taxon>
        <taxon>Roseobacteraceae</taxon>
        <taxon>Ruegeria</taxon>
    </lineage>
</organism>
<accession>A0ABY2X197</accession>
<reference evidence="1 2" key="1">
    <citation type="submission" date="2019-05" db="EMBL/GenBank/DDBJ databases">
        <title>Ruegeria sp. nov., isolated from tidal flat.</title>
        <authorList>
            <person name="Kim W."/>
        </authorList>
    </citation>
    <scope>NUCLEOTIDE SEQUENCE [LARGE SCALE GENOMIC DNA]</scope>
    <source>
        <strain evidence="1 2">CAU 1488</strain>
    </source>
</reference>